<dbReference type="PANTHER" id="PTHR33164:SF64">
    <property type="entry name" value="TRANSCRIPTIONAL REGULATOR SLYA"/>
    <property type="match status" value="1"/>
</dbReference>
<evidence type="ECO:0000313" key="6">
    <source>
        <dbReference type="Proteomes" id="UP000761264"/>
    </source>
</evidence>
<dbReference type="SUPFAM" id="SSF46785">
    <property type="entry name" value="Winged helix' DNA-binding domain"/>
    <property type="match status" value="1"/>
</dbReference>
<accession>A0A967F2K4</accession>
<gene>
    <name evidence="5" type="ORF">HBA54_25350</name>
</gene>
<feature type="domain" description="HTH marR-type" evidence="4">
    <location>
        <begin position="1"/>
        <end position="145"/>
    </location>
</feature>
<name>A0A967F2K4_9PROT</name>
<evidence type="ECO:0000256" key="3">
    <source>
        <dbReference type="ARBA" id="ARBA00023163"/>
    </source>
</evidence>
<keyword evidence="2" id="KW-0238">DNA-binding</keyword>
<dbReference type="PANTHER" id="PTHR33164">
    <property type="entry name" value="TRANSCRIPTIONAL REGULATOR, MARR FAMILY"/>
    <property type="match status" value="1"/>
</dbReference>
<dbReference type="InterPro" id="IPR036390">
    <property type="entry name" value="WH_DNA-bd_sf"/>
</dbReference>
<dbReference type="GO" id="GO:0003677">
    <property type="term" value="F:DNA binding"/>
    <property type="evidence" value="ECO:0007669"/>
    <property type="project" value="UniProtKB-KW"/>
</dbReference>
<dbReference type="Pfam" id="PF12802">
    <property type="entry name" value="MarR_2"/>
    <property type="match status" value="1"/>
</dbReference>
<dbReference type="SMART" id="SM00347">
    <property type="entry name" value="HTH_MARR"/>
    <property type="match status" value="1"/>
</dbReference>
<evidence type="ECO:0000256" key="2">
    <source>
        <dbReference type="ARBA" id="ARBA00023125"/>
    </source>
</evidence>
<dbReference type="Gene3D" id="1.10.10.10">
    <property type="entry name" value="Winged helix-like DNA-binding domain superfamily/Winged helix DNA-binding domain"/>
    <property type="match status" value="1"/>
</dbReference>
<dbReference type="InterPro" id="IPR036388">
    <property type="entry name" value="WH-like_DNA-bd_sf"/>
</dbReference>
<evidence type="ECO:0000313" key="5">
    <source>
        <dbReference type="EMBL" id="NIA71930.1"/>
    </source>
</evidence>
<dbReference type="GO" id="GO:0003700">
    <property type="term" value="F:DNA-binding transcription factor activity"/>
    <property type="evidence" value="ECO:0007669"/>
    <property type="project" value="InterPro"/>
</dbReference>
<keyword evidence="6" id="KW-1185">Reference proteome</keyword>
<dbReference type="InterPro" id="IPR039422">
    <property type="entry name" value="MarR/SlyA-like"/>
</dbReference>
<comment type="caution">
    <text evidence="5">The sequence shown here is derived from an EMBL/GenBank/DDBJ whole genome shotgun (WGS) entry which is preliminary data.</text>
</comment>
<protein>
    <submittedName>
        <fullName evidence="5">Winged helix-turn-helix transcriptional regulator</fullName>
    </submittedName>
</protein>
<dbReference type="GO" id="GO:0006950">
    <property type="term" value="P:response to stress"/>
    <property type="evidence" value="ECO:0007669"/>
    <property type="project" value="TreeGrafter"/>
</dbReference>
<proteinExistence type="predicted"/>
<evidence type="ECO:0000259" key="4">
    <source>
        <dbReference type="PROSITE" id="PS50995"/>
    </source>
</evidence>
<dbReference type="EMBL" id="JAAQPH010000028">
    <property type="protein sequence ID" value="NIA71930.1"/>
    <property type="molecule type" value="Genomic_DNA"/>
</dbReference>
<sequence>MAPSTDENLRPDHIGWPLWQAAFLWKEAYIAAMQEAGHNWYGKAQSNITAFLDPKGTRQRDLVERSGLTKQAVQQLVDDLEAAGIVYRAPDPRDKRAKIIHYTKAGKTALRDGARIKRQIEARMTEGLGKQGMAQLRALLEQVIESGFPEKDDAGR</sequence>
<organism evidence="5 6">
    <name type="scientific">Pelagibius litoralis</name>
    <dbReference type="NCBI Taxonomy" id="374515"/>
    <lineage>
        <taxon>Bacteria</taxon>
        <taxon>Pseudomonadati</taxon>
        <taxon>Pseudomonadota</taxon>
        <taxon>Alphaproteobacteria</taxon>
        <taxon>Rhodospirillales</taxon>
        <taxon>Rhodovibrionaceae</taxon>
        <taxon>Pelagibius</taxon>
    </lineage>
</organism>
<dbReference type="InterPro" id="IPR000835">
    <property type="entry name" value="HTH_MarR-typ"/>
</dbReference>
<keyword evidence="1" id="KW-0805">Transcription regulation</keyword>
<dbReference type="AlphaFoldDB" id="A0A967F2K4"/>
<dbReference type="Proteomes" id="UP000761264">
    <property type="component" value="Unassembled WGS sequence"/>
</dbReference>
<evidence type="ECO:0000256" key="1">
    <source>
        <dbReference type="ARBA" id="ARBA00023015"/>
    </source>
</evidence>
<reference evidence="5" key="1">
    <citation type="submission" date="2020-03" db="EMBL/GenBank/DDBJ databases">
        <title>Genome of Pelagibius litoralis DSM 21314T.</title>
        <authorList>
            <person name="Wang G."/>
        </authorList>
    </citation>
    <scope>NUCLEOTIDE SEQUENCE</scope>
    <source>
        <strain evidence="5">DSM 21314</strain>
    </source>
</reference>
<dbReference type="RefSeq" id="WP_167230352.1">
    <property type="nucleotide sequence ID" value="NZ_JAAQPH010000028.1"/>
</dbReference>
<dbReference type="PROSITE" id="PS50995">
    <property type="entry name" value="HTH_MARR_2"/>
    <property type="match status" value="1"/>
</dbReference>
<keyword evidence="3" id="KW-0804">Transcription</keyword>